<feature type="domain" description="Grh/CP2 DB" evidence="8">
    <location>
        <begin position="197"/>
        <end position="425"/>
    </location>
</feature>
<dbReference type="Proteomes" id="UP001219934">
    <property type="component" value="Unassembled WGS sequence"/>
</dbReference>
<dbReference type="GO" id="GO:0001228">
    <property type="term" value="F:DNA-binding transcription activator activity, RNA polymerase II-specific"/>
    <property type="evidence" value="ECO:0007669"/>
    <property type="project" value="TreeGrafter"/>
</dbReference>
<dbReference type="PROSITE" id="PS51968">
    <property type="entry name" value="GRH_CP2_DB"/>
    <property type="match status" value="1"/>
</dbReference>
<dbReference type="AlphaFoldDB" id="A0AAD6B9S4"/>
<dbReference type="InterPro" id="IPR057520">
    <property type="entry name" value="GRHL1/CP2_C"/>
</dbReference>
<dbReference type="EMBL" id="JAPTMU010000008">
    <property type="protein sequence ID" value="KAJ4938844.1"/>
    <property type="molecule type" value="Genomic_DNA"/>
</dbReference>
<evidence type="ECO:0000256" key="2">
    <source>
        <dbReference type="ARBA" id="ARBA00023015"/>
    </source>
</evidence>
<evidence type="ECO:0000256" key="5">
    <source>
        <dbReference type="ARBA" id="ARBA00023242"/>
    </source>
</evidence>
<dbReference type="InterPro" id="IPR040167">
    <property type="entry name" value="TF_CP2-like"/>
</dbReference>
<sequence length="561" mass="63325">MTKETETLGLVFQSENFNYNRYNNYAMDSWPYLESPVAEQNHTKPRLHPGDDLTALTMLYEQCKNQKDHKNVSCHRGGNICKTERSLTNDLVSLDGSANVMKILSESGTLSHHQDVLGSKQNVSMPLSVPTTSDTYATLTSVVSDTYDKQELNIIFDSLLTGAFPDPNAETLPYSDPFTEDQPSPVYSGSYTDSPRERFRSDFQFTLGAPIASSYKSSELPMIYLNKGQFYPITLSGVDSSAGLTTTKVKTVVMAVFDNDKSPEMQLRFWNHWHARQPTAKQRVIDIADYKEVFDGVSNIEEVAFNAISFVWNPNEEAKVFIGINSLSTDFSAQKGVKGQPLHIQIDTYNFSSGTNQLLHRAACQVKIFCDKGAERKMRDEERKRSKRRGQKDSNNKSLVSSSMGSECTFFQTLEDHITQPVLFIPETHLSSIQRMALPMDGNERSSMKRSYSDRDQNSSPPTKQARKEDSQRVLLYVRTCAEEVFDALMLKAPTLLGLREAVSEKYGMQIDTIGKIYKKCKRGIFVHMDDNIIQHYTNQSAFLIEMSDVGGQFQITLVEV</sequence>
<dbReference type="Pfam" id="PF04516">
    <property type="entry name" value="CP2"/>
    <property type="match status" value="1"/>
</dbReference>
<dbReference type="InterPro" id="IPR007604">
    <property type="entry name" value="CP2"/>
</dbReference>
<dbReference type="Pfam" id="PF25416">
    <property type="entry name" value="GRHL1_C"/>
    <property type="match status" value="1"/>
</dbReference>
<keyword evidence="5 6" id="KW-0539">Nucleus</keyword>
<evidence type="ECO:0000256" key="1">
    <source>
        <dbReference type="ARBA" id="ARBA00004123"/>
    </source>
</evidence>
<comment type="subcellular location">
    <subcellularLocation>
        <location evidence="1 6">Nucleus</location>
    </subcellularLocation>
</comment>
<gene>
    <name evidence="9" type="ORF">JOQ06_028310</name>
</gene>
<keyword evidence="10" id="KW-1185">Reference proteome</keyword>
<comment type="caution">
    <text evidence="9">The sequence shown here is derived from an EMBL/GenBank/DDBJ whole genome shotgun (WGS) entry which is preliminary data.</text>
</comment>
<organism evidence="9 10">
    <name type="scientific">Pogonophryne albipinna</name>
    <dbReference type="NCBI Taxonomy" id="1090488"/>
    <lineage>
        <taxon>Eukaryota</taxon>
        <taxon>Metazoa</taxon>
        <taxon>Chordata</taxon>
        <taxon>Craniata</taxon>
        <taxon>Vertebrata</taxon>
        <taxon>Euteleostomi</taxon>
        <taxon>Actinopterygii</taxon>
        <taxon>Neopterygii</taxon>
        <taxon>Teleostei</taxon>
        <taxon>Neoteleostei</taxon>
        <taxon>Acanthomorphata</taxon>
        <taxon>Eupercaria</taxon>
        <taxon>Perciformes</taxon>
        <taxon>Notothenioidei</taxon>
        <taxon>Pogonophryne</taxon>
    </lineage>
</organism>
<proteinExistence type="predicted"/>
<feature type="compositionally biased region" description="Basic and acidic residues" evidence="7">
    <location>
        <begin position="442"/>
        <end position="457"/>
    </location>
</feature>
<accession>A0AAD6B9S4</accession>
<reference evidence="9" key="1">
    <citation type="submission" date="2022-11" db="EMBL/GenBank/DDBJ databases">
        <title>Chromosome-level genome of Pogonophryne albipinna.</title>
        <authorList>
            <person name="Jo E."/>
        </authorList>
    </citation>
    <scope>NUCLEOTIDE SEQUENCE</scope>
    <source>
        <strain evidence="9">SGF0006</strain>
        <tissue evidence="9">Muscle</tissue>
    </source>
</reference>
<evidence type="ECO:0000259" key="8">
    <source>
        <dbReference type="PROSITE" id="PS51968"/>
    </source>
</evidence>
<dbReference type="PANTHER" id="PTHR11037">
    <property type="entry name" value="TRANSCRIPTION FACTOR CP2"/>
    <property type="match status" value="1"/>
</dbReference>
<keyword evidence="3 6" id="KW-0238">DNA-binding</keyword>
<keyword evidence="2" id="KW-0805">Transcription regulation</keyword>
<keyword evidence="4" id="KW-0804">Transcription</keyword>
<evidence type="ECO:0000313" key="10">
    <source>
        <dbReference type="Proteomes" id="UP001219934"/>
    </source>
</evidence>
<evidence type="ECO:0000313" key="9">
    <source>
        <dbReference type="EMBL" id="KAJ4938844.1"/>
    </source>
</evidence>
<feature type="region of interest" description="Disordered" evidence="7">
    <location>
        <begin position="442"/>
        <end position="469"/>
    </location>
</feature>
<dbReference type="PANTHER" id="PTHR11037:SF6">
    <property type="entry name" value="GRAINYHEAD-LIKE PROTEIN 3 HOMOLOG"/>
    <property type="match status" value="1"/>
</dbReference>
<feature type="region of interest" description="Disordered" evidence="7">
    <location>
        <begin position="377"/>
        <end position="402"/>
    </location>
</feature>
<name>A0AAD6B9S4_9TELE</name>
<dbReference type="GO" id="GO:0000978">
    <property type="term" value="F:RNA polymerase II cis-regulatory region sequence-specific DNA binding"/>
    <property type="evidence" value="ECO:0007669"/>
    <property type="project" value="TreeGrafter"/>
</dbReference>
<dbReference type="GO" id="GO:0005634">
    <property type="term" value="C:nucleus"/>
    <property type="evidence" value="ECO:0007669"/>
    <property type="project" value="UniProtKB-SubCell"/>
</dbReference>
<evidence type="ECO:0000256" key="3">
    <source>
        <dbReference type="ARBA" id="ARBA00023125"/>
    </source>
</evidence>
<evidence type="ECO:0000256" key="4">
    <source>
        <dbReference type="ARBA" id="ARBA00023163"/>
    </source>
</evidence>
<evidence type="ECO:0000256" key="6">
    <source>
        <dbReference type="PROSITE-ProRule" id="PRU01313"/>
    </source>
</evidence>
<protein>
    <recommendedName>
        <fullName evidence="8">Grh/CP2 DB domain-containing protein</fullName>
    </recommendedName>
</protein>
<evidence type="ECO:0000256" key="7">
    <source>
        <dbReference type="SAM" id="MobiDB-lite"/>
    </source>
</evidence>